<dbReference type="AlphaFoldDB" id="A0A9P6CN38"/>
<gene>
    <name evidence="1" type="ORF">BDN70DRAFT_938193</name>
</gene>
<keyword evidence="2" id="KW-1185">Reference proteome</keyword>
<comment type="caution">
    <text evidence="1">The sequence shown here is derived from an EMBL/GenBank/DDBJ whole genome shotgun (WGS) entry which is preliminary data.</text>
</comment>
<accession>A0A9P6CN38</accession>
<evidence type="ECO:0000313" key="1">
    <source>
        <dbReference type="EMBL" id="KAF9472432.1"/>
    </source>
</evidence>
<name>A0A9P6CN38_9AGAR</name>
<organism evidence="1 2">
    <name type="scientific">Pholiota conissans</name>
    <dbReference type="NCBI Taxonomy" id="109636"/>
    <lineage>
        <taxon>Eukaryota</taxon>
        <taxon>Fungi</taxon>
        <taxon>Dikarya</taxon>
        <taxon>Basidiomycota</taxon>
        <taxon>Agaricomycotina</taxon>
        <taxon>Agaricomycetes</taxon>
        <taxon>Agaricomycetidae</taxon>
        <taxon>Agaricales</taxon>
        <taxon>Agaricineae</taxon>
        <taxon>Strophariaceae</taxon>
        <taxon>Pholiota</taxon>
    </lineage>
</organism>
<dbReference type="OrthoDB" id="5584247at2759"/>
<dbReference type="Proteomes" id="UP000807469">
    <property type="component" value="Unassembled WGS sequence"/>
</dbReference>
<dbReference type="EMBL" id="MU155536">
    <property type="protein sequence ID" value="KAF9472432.1"/>
    <property type="molecule type" value="Genomic_DNA"/>
</dbReference>
<sequence length="222" mass="24647">MAFILGDTPATYLAIDGLAQPCLSVHERSVTYSTSGNIRTENMSFAVVEDSPADVLMDVLWFVERGNICGSVRGSHRHGPCASFIHPILLFNIRWASRAPTVIPRSSAITRLDLNIASAERLFYRYLSPAGNTVNSPENHEFYLPPTLRIHSFPLSSSQEPKSQTELALMAQIPDIFHAQELPLPALEGVWQFDANIRSRASHPRPPYSLDRIRGGVRPCVP</sequence>
<evidence type="ECO:0000313" key="2">
    <source>
        <dbReference type="Proteomes" id="UP000807469"/>
    </source>
</evidence>
<reference evidence="1" key="1">
    <citation type="submission" date="2020-11" db="EMBL/GenBank/DDBJ databases">
        <authorList>
            <consortium name="DOE Joint Genome Institute"/>
            <person name="Ahrendt S."/>
            <person name="Riley R."/>
            <person name="Andreopoulos W."/>
            <person name="Labutti K."/>
            <person name="Pangilinan J."/>
            <person name="Ruiz-Duenas F.J."/>
            <person name="Barrasa J.M."/>
            <person name="Sanchez-Garcia M."/>
            <person name="Camarero S."/>
            <person name="Miyauchi S."/>
            <person name="Serrano A."/>
            <person name="Linde D."/>
            <person name="Babiker R."/>
            <person name="Drula E."/>
            <person name="Ayuso-Fernandez I."/>
            <person name="Pacheco R."/>
            <person name="Padilla G."/>
            <person name="Ferreira P."/>
            <person name="Barriuso J."/>
            <person name="Kellner H."/>
            <person name="Castanera R."/>
            <person name="Alfaro M."/>
            <person name="Ramirez L."/>
            <person name="Pisabarro A.G."/>
            <person name="Kuo A."/>
            <person name="Tritt A."/>
            <person name="Lipzen A."/>
            <person name="He G."/>
            <person name="Yan M."/>
            <person name="Ng V."/>
            <person name="Cullen D."/>
            <person name="Martin F."/>
            <person name="Rosso M.-N."/>
            <person name="Henrissat B."/>
            <person name="Hibbett D."/>
            <person name="Martinez A.T."/>
            <person name="Grigoriev I.V."/>
        </authorList>
    </citation>
    <scope>NUCLEOTIDE SEQUENCE</scope>
    <source>
        <strain evidence="1">CIRM-BRFM 674</strain>
    </source>
</reference>
<proteinExistence type="predicted"/>
<protein>
    <submittedName>
        <fullName evidence="1">Uncharacterized protein</fullName>
    </submittedName>
</protein>